<sequence length="106" mass="11858">MVPKMLEWYWYLPPRCIMKMNVDGVARGNLGIAGWGVVFRDHDGTIKGTYIGGLGVATNYEAKCTTIIEGLNMAIQQGWQHIWVDTNSVAATKVFQADKALWKLRA</sequence>
<dbReference type="Gene3D" id="3.30.420.10">
    <property type="entry name" value="Ribonuclease H-like superfamily/Ribonuclease H"/>
    <property type="match status" value="1"/>
</dbReference>
<reference evidence="2 3" key="1">
    <citation type="submission" date="2020-10" db="EMBL/GenBank/DDBJ databases">
        <title>The Coptis chinensis genome and diversification of protoberbering-type alkaloids.</title>
        <authorList>
            <person name="Wang B."/>
            <person name="Shu S."/>
            <person name="Song C."/>
            <person name="Liu Y."/>
        </authorList>
    </citation>
    <scope>NUCLEOTIDE SEQUENCE [LARGE SCALE GENOMIC DNA]</scope>
    <source>
        <strain evidence="2">HL-2020</strain>
        <tissue evidence="2">Leaf</tissue>
    </source>
</reference>
<dbReference type="InterPro" id="IPR036397">
    <property type="entry name" value="RNaseH_sf"/>
</dbReference>
<proteinExistence type="predicted"/>
<name>A0A835LZ84_9MAGN</name>
<evidence type="ECO:0000313" key="2">
    <source>
        <dbReference type="EMBL" id="KAF9610477.1"/>
    </source>
</evidence>
<dbReference type="GO" id="GO:0003676">
    <property type="term" value="F:nucleic acid binding"/>
    <property type="evidence" value="ECO:0007669"/>
    <property type="project" value="InterPro"/>
</dbReference>
<dbReference type="AlphaFoldDB" id="A0A835LZ84"/>
<dbReference type="InterPro" id="IPR012337">
    <property type="entry name" value="RNaseH-like_sf"/>
</dbReference>
<dbReference type="Pfam" id="PF13456">
    <property type="entry name" value="RVT_3"/>
    <property type="match status" value="1"/>
</dbReference>
<dbReference type="InterPro" id="IPR053151">
    <property type="entry name" value="RNase_H-like"/>
</dbReference>
<dbReference type="InterPro" id="IPR002156">
    <property type="entry name" value="RNaseH_domain"/>
</dbReference>
<dbReference type="PANTHER" id="PTHR47723:SF23">
    <property type="entry name" value="REVERSE TRANSCRIPTASE-LIKE PROTEIN"/>
    <property type="match status" value="1"/>
</dbReference>
<organism evidence="2 3">
    <name type="scientific">Coptis chinensis</name>
    <dbReference type="NCBI Taxonomy" id="261450"/>
    <lineage>
        <taxon>Eukaryota</taxon>
        <taxon>Viridiplantae</taxon>
        <taxon>Streptophyta</taxon>
        <taxon>Embryophyta</taxon>
        <taxon>Tracheophyta</taxon>
        <taxon>Spermatophyta</taxon>
        <taxon>Magnoliopsida</taxon>
        <taxon>Ranunculales</taxon>
        <taxon>Ranunculaceae</taxon>
        <taxon>Coptidoideae</taxon>
        <taxon>Coptis</taxon>
    </lineage>
</organism>
<accession>A0A835LZ84</accession>
<dbReference type="Proteomes" id="UP000631114">
    <property type="component" value="Unassembled WGS sequence"/>
</dbReference>
<feature type="domain" description="RNase H type-1" evidence="1">
    <location>
        <begin position="21"/>
        <end position="90"/>
    </location>
</feature>
<dbReference type="EMBL" id="JADFTS010000004">
    <property type="protein sequence ID" value="KAF9610477.1"/>
    <property type="molecule type" value="Genomic_DNA"/>
</dbReference>
<keyword evidence="3" id="KW-1185">Reference proteome</keyword>
<comment type="caution">
    <text evidence="2">The sequence shown here is derived from an EMBL/GenBank/DDBJ whole genome shotgun (WGS) entry which is preliminary data.</text>
</comment>
<dbReference type="CDD" id="cd06222">
    <property type="entry name" value="RNase_H_like"/>
    <property type="match status" value="1"/>
</dbReference>
<evidence type="ECO:0000313" key="3">
    <source>
        <dbReference type="Proteomes" id="UP000631114"/>
    </source>
</evidence>
<dbReference type="OrthoDB" id="1938131at2759"/>
<evidence type="ECO:0000259" key="1">
    <source>
        <dbReference type="Pfam" id="PF13456"/>
    </source>
</evidence>
<dbReference type="SUPFAM" id="SSF53098">
    <property type="entry name" value="Ribonuclease H-like"/>
    <property type="match status" value="1"/>
</dbReference>
<protein>
    <recommendedName>
        <fullName evidence="1">RNase H type-1 domain-containing protein</fullName>
    </recommendedName>
</protein>
<dbReference type="InterPro" id="IPR044730">
    <property type="entry name" value="RNase_H-like_dom_plant"/>
</dbReference>
<gene>
    <name evidence="2" type="ORF">IFM89_022441</name>
</gene>
<dbReference type="GO" id="GO:0004523">
    <property type="term" value="F:RNA-DNA hybrid ribonuclease activity"/>
    <property type="evidence" value="ECO:0007669"/>
    <property type="project" value="InterPro"/>
</dbReference>
<dbReference type="PANTHER" id="PTHR47723">
    <property type="entry name" value="OS05G0353850 PROTEIN"/>
    <property type="match status" value="1"/>
</dbReference>